<evidence type="ECO:0000313" key="3">
    <source>
        <dbReference type="EMBL" id="VAW84964.1"/>
    </source>
</evidence>
<dbReference type="EMBL" id="UOFP01000075">
    <property type="protein sequence ID" value="VAW84964.1"/>
    <property type="molecule type" value="Genomic_DNA"/>
</dbReference>
<dbReference type="InterPro" id="IPR036681">
    <property type="entry name" value="PgpA-like_sf"/>
</dbReference>
<dbReference type="PANTHER" id="PTHR36305">
    <property type="entry name" value="PHOSPHATIDYLGLYCEROPHOSPHATASE A"/>
    <property type="match status" value="1"/>
</dbReference>
<dbReference type="PANTHER" id="PTHR36305:SF1">
    <property type="entry name" value="PHOSPHATIDYLGLYCEROPHOSPHATASE A"/>
    <property type="match status" value="1"/>
</dbReference>
<keyword evidence="1" id="KW-0812">Transmembrane</keyword>
<dbReference type="InterPro" id="IPR007686">
    <property type="entry name" value="YutG/PgpA"/>
</dbReference>
<dbReference type="GO" id="GO:0006629">
    <property type="term" value="P:lipid metabolic process"/>
    <property type="evidence" value="ECO:0007669"/>
    <property type="project" value="InterPro"/>
</dbReference>
<dbReference type="Pfam" id="PF04608">
    <property type="entry name" value="PgpA"/>
    <property type="match status" value="1"/>
</dbReference>
<gene>
    <name evidence="3" type="ORF">MNBD_GAMMA18-2409</name>
</gene>
<organism evidence="3">
    <name type="scientific">hydrothermal vent metagenome</name>
    <dbReference type="NCBI Taxonomy" id="652676"/>
    <lineage>
        <taxon>unclassified sequences</taxon>
        <taxon>metagenomes</taxon>
        <taxon>ecological metagenomes</taxon>
    </lineage>
</organism>
<evidence type="ECO:0000259" key="2">
    <source>
        <dbReference type="Pfam" id="PF04608"/>
    </source>
</evidence>
<feature type="transmembrane region" description="Helical" evidence="1">
    <location>
        <begin position="81"/>
        <end position="107"/>
    </location>
</feature>
<keyword evidence="1" id="KW-1133">Transmembrane helix</keyword>
<name>A0A3B0ZU54_9ZZZZ</name>
<evidence type="ECO:0000256" key="1">
    <source>
        <dbReference type="SAM" id="Phobius"/>
    </source>
</evidence>
<protein>
    <submittedName>
        <fullName evidence="3">Phosphatidylglycerophosphatase A</fullName>
        <ecNumber evidence="3">3.1.3.27</ecNumber>
    </submittedName>
</protein>
<sequence>MAKFNPIHFVAFGFGAGYAKKAPGTVGTLVGIPFVLAFQQGSLEIYLIATLIMTLFGIWLCGASSRLMGVHDHPGIVWDEIVGYMITMIAAPSGWQWLLLGFILFRIFDIFKPWPISYIDRNIHGGFGIMLDDVLAGVMAAIVLQFVVYFV</sequence>
<feature type="transmembrane region" description="Helical" evidence="1">
    <location>
        <begin position="43"/>
        <end position="61"/>
    </location>
</feature>
<dbReference type="SUPFAM" id="SSF101307">
    <property type="entry name" value="YutG-like"/>
    <property type="match status" value="1"/>
</dbReference>
<dbReference type="GO" id="GO:0008962">
    <property type="term" value="F:phosphatidylglycerophosphatase activity"/>
    <property type="evidence" value="ECO:0007669"/>
    <property type="project" value="UniProtKB-EC"/>
</dbReference>
<dbReference type="InterPro" id="IPR026037">
    <property type="entry name" value="PgpA"/>
</dbReference>
<dbReference type="PIRSF" id="PIRSF006162">
    <property type="entry name" value="PgpA"/>
    <property type="match status" value="1"/>
</dbReference>
<dbReference type="AlphaFoldDB" id="A0A3B0ZU54"/>
<reference evidence="3" key="1">
    <citation type="submission" date="2018-06" db="EMBL/GenBank/DDBJ databases">
        <authorList>
            <person name="Zhirakovskaya E."/>
        </authorList>
    </citation>
    <scope>NUCLEOTIDE SEQUENCE</scope>
</reference>
<feature type="domain" description="YutG/PgpA" evidence="2">
    <location>
        <begin position="10"/>
        <end position="147"/>
    </location>
</feature>
<keyword evidence="1" id="KW-0472">Membrane</keyword>
<accession>A0A3B0ZU54</accession>
<dbReference type="CDD" id="cd06971">
    <property type="entry name" value="PgpA"/>
    <property type="match status" value="1"/>
</dbReference>
<feature type="transmembrane region" description="Helical" evidence="1">
    <location>
        <begin position="127"/>
        <end position="150"/>
    </location>
</feature>
<dbReference type="EC" id="3.1.3.27" evidence="3"/>
<proteinExistence type="predicted"/>
<keyword evidence="3" id="KW-0378">Hydrolase</keyword>